<evidence type="ECO:0000313" key="12">
    <source>
        <dbReference type="EMBL" id="PJK29984.1"/>
    </source>
</evidence>
<comment type="caution">
    <text evidence="12">The sequence shown here is derived from an EMBL/GenBank/DDBJ whole genome shotgun (WGS) entry which is preliminary data.</text>
</comment>
<dbReference type="PROSITE" id="PS50198">
    <property type="entry name" value="PPIC_PPIASE_2"/>
    <property type="match status" value="1"/>
</dbReference>
<dbReference type="SUPFAM" id="SSF54534">
    <property type="entry name" value="FKBP-like"/>
    <property type="match status" value="1"/>
</dbReference>
<dbReference type="PANTHER" id="PTHR47245">
    <property type="entry name" value="PEPTIDYLPROLYL ISOMERASE"/>
    <property type="match status" value="1"/>
</dbReference>
<organism evidence="12 13">
    <name type="scientific">Minwuia thermotolerans</name>
    <dbReference type="NCBI Taxonomy" id="2056226"/>
    <lineage>
        <taxon>Bacteria</taxon>
        <taxon>Pseudomonadati</taxon>
        <taxon>Pseudomonadota</taxon>
        <taxon>Alphaproteobacteria</taxon>
        <taxon>Minwuiales</taxon>
        <taxon>Minwuiaceae</taxon>
        <taxon>Minwuia</taxon>
    </lineage>
</organism>
<dbReference type="PROSITE" id="PS01096">
    <property type="entry name" value="PPIC_PPIASE_1"/>
    <property type="match status" value="1"/>
</dbReference>
<dbReference type="PANTHER" id="PTHR47245:SF2">
    <property type="entry name" value="PEPTIDYL-PROLYL CIS-TRANS ISOMERASE HP_0175-RELATED"/>
    <property type="match status" value="1"/>
</dbReference>
<dbReference type="AlphaFoldDB" id="A0A2M9G2R6"/>
<dbReference type="RefSeq" id="WP_109793258.1">
    <property type="nucleotide sequence ID" value="NZ_PHIG01000031.1"/>
</dbReference>
<dbReference type="Proteomes" id="UP000229498">
    <property type="component" value="Unassembled WGS sequence"/>
</dbReference>
<evidence type="ECO:0000256" key="2">
    <source>
        <dbReference type="ARBA" id="ARBA00007656"/>
    </source>
</evidence>
<proteinExistence type="inferred from homology"/>
<dbReference type="EC" id="5.2.1.8" evidence="3"/>
<evidence type="ECO:0000259" key="11">
    <source>
        <dbReference type="PROSITE" id="PS50198"/>
    </source>
</evidence>
<dbReference type="Gene3D" id="3.10.50.40">
    <property type="match status" value="1"/>
</dbReference>
<feature type="signal peptide" evidence="10">
    <location>
        <begin position="1"/>
        <end position="24"/>
    </location>
</feature>
<feature type="chain" id="PRO_5014708877" description="Parvulin-like PPIase" evidence="10">
    <location>
        <begin position="25"/>
        <end position="304"/>
    </location>
</feature>
<accession>A0A2M9G2R6</accession>
<keyword evidence="13" id="KW-1185">Reference proteome</keyword>
<feature type="domain" description="PpiC" evidence="11">
    <location>
        <begin position="147"/>
        <end position="237"/>
    </location>
</feature>
<evidence type="ECO:0000256" key="3">
    <source>
        <dbReference type="ARBA" id="ARBA00013194"/>
    </source>
</evidence>
<comment type="catalytic activity">
    <reaction evidence="1">
        <text>[protein]-peptidylproline (omega=180) = [protein]-peptidylproline (omega=0)</text>
        <dbReference type="Rhea" id="RHEA:16237"/>
        <dbReference type="Rhea" id="RHEA-COMP:10747"/>
        <dbReference type="Rhea" id="RHEA-COMP:10748"/>
        <dbReference type="ChEBI" id="CHEBI:83833"/>
        <dbReference type="ChEBI" id="CHEBI:83834"/>
        <dbReference type="EC" id="5.2.1.8"/>
    </reaction>
</comment>
<gene>
    <name evidence="12" type="ORF">CVT23_09470</name>
</gene>
<dbReference type="OrthoDB" id="14196at2"/>
<dbReference type="InterPro" id="IPR050245">
    <property type="entry name" value="PrsA_foldase"/>
</dbReference>
<protein>
    <recommendedName>
        <fullName evidence="4">Parvulin-like PPIase</fullName>
        <ecNumber evidence="3">5.2.1.8</ecNumber>
    </recommendedName>
    <alternativeName>
        <fullName evidence="6">Peptidyl-prolyl cis-trans isomerase plp</fullName>
    </alternativeName>
    <alternativeName>
        <fullName evidence="7">Rotamase plp</fullName>
    </alternativeName>
</protein>
<evidence type="ECO:0000256" key="7">
    <source>
        <dbReference type="ARBA" id="ARBA00031484"/>
    </source>
</evidence>
<sequence>MLKSRVLGAATALAIGLAAASAVAQQTQQAAPAMPAEENPVVARVGGQELRFDEVMALMQDLPQQYRQVPINVLYPMLVRRAVNNRLLLEAAKETDVAESEDLKAEVEAFRRSRILEYFLLDRIEAEIDEAALQARYEEYVKTADPEPAVHARHILLKTEDEARAVMKELEEGADFAELAMQKSTGPSGPQGGDLGFFQKGQMVPEFEAAAFAMEPGEVSESPVKTQFGWHVIKVEDRREHPTFEEKKEELRQEMSGEVIRDLIADLRDDAEIEEFQIDGSPLPPPGEAQGGQPQPAQEEPRAE</sequence>
<evidence type="ECO:0000313" key="13">
    <source>
        <dbReference type="Proteomes" id="UP000229498"/>
    </source>
</evidence>
<evidence type="ECO:0000256" key="6">
    <source>
        <dbReference type="ARBA" id="ARBA00030642"/>
    </source>
</evidence>
<feature type="region of interest" description="Disordered" evidence="9">
    <location>
        <begin position="274"/>
        <end position="304"/>
    </location>
</feature>
<dbReference type="EMBL" id="PHIG01000031">
    <property type="protein sequence ID" value="PJK29984.1"/>
    <property type="molecule type" value="Genomic_DNA"/>
</dbReference>
<keyword evidence="8 12" id="KW-0413">Isomerase</keyword>
<evidence type="ECO:0000256" key="8">
    <source>
        <dbReference type="PROSITE-ProRule" id="PRU00278"/>
    </source>
</evidence>
<evidence type="ECO:0000256" key="5">
    <source>
        <dbReference type="ARBA" id="ARBA00023110"/>
    </source>
</evidence>
<dbReference type="GO" id="GO:0003755">
    <property type="term" value="F:peptidyl-prolyl cis-trans isomerase activity"/>
    <property type="evidence" value="ECO:0007669"/>
    <property type="project" value="UniProtKB-KW"/>
</dbReference>
<dbReference type="InterPro" id="IPR023058">
    <property type="entry name" value="PPIase_PpiC_CS"/>
</dbReference>
<dbReference type="InterPro" id="IPR000297">
    <property type="entry name" value="PPIase_PpiC"/>
</dbReference>
<dbReference type="InterPro" id="IPR046357">
    <property type="entry name" value="PPIase_dom_sf"/>
</dbReference>
<name>A0A2M9G2R6_9PROT</name>
<evidence type="ECO:0000256" key="1">
    <source>
        <dbReference type="ARBA" id="ARBA00000971"/>
    </source>
</evidence>
<reference evidence="12 13" key="1">
    <citation type="submission" date="2017-11" db="EMBL/GenBank/DDBJ databases">
        <title>Draft genome sequence of Rhizobiales bacterium SY3-13.</title>
        <authorList>
            <person name="Sun C."/>
        </authorList>
    </citation>
    <scope>NUCLEOTIDE SEQUENCE [LARGE SCALE GENOMIC DNA]</scope>
    <source>
        <strain evidence="12 13">SY3-13</strain>
    </source>
</reference>
<comment type="similarity">
    <text evidence="2">Belongs to the PpiC/parvulin rotamase family.</text>
</comment>
<keyword evidence="5 8" id="KW-0697">Rotamase</keyword>
<evidence type="ECO:0000256" key="9">
    <source>
        <dbReference type="SAM" id="MobiDB-lite"/>
    </source>
</evidence>
<evidence type="ECO:0000256" key="4">
    <source>
        <dbReference type="ARBA" id="ARBA00018370"/>
    </source>
</evidence>
<keyword evidence="10" id="KW-0732">Signal</keyword>
<dbReference type="Pfam" id="PF00639">
    <property type="entry name" value="Rotamase"/>
    <property type="match status" value="1"/>
</dbReference>
<evidence type="ECO:0000256" key="10">
    <source>
        <dbReference type="SAM" id="SignalP"/>
    </source>
</evidence>